<evidence type="ECO:0000256" key="12">
    <source>
        <dbReference type="ARBA" id="ARBA00022801"/>
    </source>
</evidence>
<keyword evidence="10" id="KW-0064">Aspartyl protease</keyword>
<feature type="domain" description="Integrase catalytic" evidence="24">
    <location>
        <begin position="483"/>
        <end position="655"/>
    </location>
</feature>
<dbReference type="GO" id="GO:0003723">
    <property type="term" value="F:RNA binding"/>
    <property type="evidence" value="ECO:0007669"/>
    <property type="project" value="UniProtKB-KW"/>
</dbReference>
<dbReference type="SUPFAM" id="SSF53098">
    <property type="entry name" value="Ribonuclease H-like"/>
    <property type="match status" value="1"/>
</dbReference>
<dbReference type="PANTHER" id="PTHR42648:SF11">
    <property type="entry name" value="TRANSPOSON TY4-P GAG-POL POLYPROTEIN"/>
    <property type="match status" value="1"/>
</dbReference>
<dbReference type="InterPro" id="IPR013103">
    <property type="entry name" value="RVT_2"/>
</dbReference>
<dbReference type="OrthoDB" id="433199at2759"/>
<keyword evidence="5" id="KW-0645">Protease</keyword>
<dbReference type="InterPro" id="IPR036397">
    <property type="entry name" value="RNaseH_sf"/>
</dbReference>
<dbReference type="GO" id="GO:0004190">
    <property type="term" value="F:aspartic-type endopeptidase activity"/>
    <property type="evidence" value="ECO:0007669"/>
    <property type="project" value="UniProtKB-KW"/>
</dbReference>
<dbReference type="PANTHER" id="PTHR42648">
    <property type="entry name" value="TRANSPOSASE, PUTATIVE-RELATED"/>
    <property type="match status" value="1"/>
</dbReference>
<evidence type="ECO:0000256" key="11">
    <source>
        <dbReference type="ARBA" id="ARBA00022759"/>
    </source>
</evidence>
<keyword evidence="4" id="KW-0507">mRNA processing</keyword>
<evidence type="ECO:0000256" key="2">
    <source>
        <dbReference type="ARBA" id="ARBA00022578"/>
    </source>
</evidence>
<keyword evidence="11" id="KW-0255">Endonuclease</keyword>
<dbReference type="SUPFAM" id="SSF56672">
    <property type="entry name" value="DNA/RNA polymerases"/>
    <property type="match status" value="1"/>
</dbReference>
<evidence type="ECO:0000313" key="25">
    <source>
        <dbReference type="EMBL" id="MBW0538038.1"/>
    </source>
</evidence>
<comment type="catalytic activity">
    <reaction evidence="22">
        <text>DNA(n) + a 2'-deoxyribonucleoside 5'-triphosphate = DNA(n+1) + diphosphate</text>
        <dbReference type="Rhea" id="RHEA:22508"/>
        <dbReference type="Rhea" id="RHEA-COMP:17339"/>
        <dbReference type="Rhea" id="RHEA-COMP:17340"/>
        <dbReference type="ChEBI" id="CHEBI:33019"/>
        <dbReference type="ChEBI" id="CHEBI:61560"/>
        <dbReference type="ChEBI" id="CHEBI:173112"/>
        <dbReference type="EC" id="2.7.7.49"/>
    </reaction>
</comment>
<dbReference type="Pfam" id="PF25597">
    <property type="entry name" value="SH3_retrovirus"/>
    <property type="match status" value="1"/>
</dbReference>
<dbReference type="InterPro" id="IPR036875">
    <property type="entry name" value="Znf_CCHC_sf"/>
</dbReference>
<dbReference type="PROSITE" id="PS50994">
    <property type="entry name" value="INTEGRASE"/>
    <property type="match status" value="1"/>
</dbReference>
<evidence type="ECO:0000256" key="4">
    <source>
        <dbReference type="ARBA" id="ARBA00022664"/>
    </source>
</evidence>
<evidence type="ECO:0000256" key="10">
    <source>
        <dbReference type="ARBA" id="ARBA00022750"/>
    </source>
</evidence>
<dbReference type="Proteomes" id="UP000765509">
    <property type="component" value="Unassembled WGS sequence"/>
</dbReference>
<dbReference type="GO" id="GO:0008270">
    <property type="term" value="F:zinc ion binding"/>
    <property type="evidence" value="ECO:0007669"/>
    <property type="project" value="InterPro"/>
</dbReference>
<dbReference type="GO" id="GO:0006508">
    <property type="term" value="P:proteolysis"/>
    <property type="evidence" value="ECO:0007669"/>
    <property type="project" value="UniProtKB-KW"/>
</dbReference>
<dbReference type="GO" id="GO:0032196">
    <property type="term" value="P:transposition"/>
    <property type="evidence" value="ECO:0007669"/>
    <property type="project" value="UniProtKB-KW"/>
</dbReference>
<sequence>MKDPSSFINNSVILSHDGSNFEEWKDGLNLSLEMIFPPKKNYCDDLDNFNTLKPLEETSLRNLIIKTTNADFYRSLLAKDKDVKQIFKAISDRCCQTTRSSALEYIYDILSLINVDSTKAHEKWLSIYTKLQQFNLNASQIYGLFLQATVASSSSSLGNLFRQNVHQALNREKVISSFEDVSNVIKDEINNTKRLEDNNTNATIMALQVNRQSDNRTIISQHGNVYRHPNASLLPHNQNAIQRYGSKCVYCHKEGHWYVDCKQYEKDFKDKGLRLTKLPRKFQHLGSNTIVPNAQTSIRTAQLDTDDNEPQIIHAQHITDVDENQILLDSGASAHVSGKSPFLFDVVPLSRPISLLLADPNTVLHATGIGRLCIPLKEGELNVDSVYVCSSISGTLLSLGRLVTKGFSIIISGTSLQLLSNLNTHFSTQFKNYCWYLQPQYRVSAISTNPLQTSFSWHSRLGHASDQRCAKSKGALRRPDLGSSIIPYNNVLDLVVSDVVGPINANDSPLRYFVTMRDHKSTYVLSKSIVARTEVVPTLQQWLEFFKTNRGRYPKFVRTDNAKEYMSAAFSTFCDSRGIKLVPTVPYTPTDNGEAERLNRTIGESARTMLHSSGLPDKFWSYAYHFGTKAIIQIPSATQPKLSQRAFEAILIGYPASGRGWVFYLPSNRSIIHSTQAVFPDTLQAPLVKSGQPGKMSLDTILNSISMKLGEIPTNNIINQHQHNIDNTIMIADMNIPNNIKDAMKSPDSSQWIQAANSELHQFDKLNVWTAVDPLPNTKVLGARWVFALKHDSHGKIIKHKARYVVKGYNQRPGQDFVDCYAPTASLVTLRLILTLKIQQQLHMTTFDVSGAYLHSPIEEEIYVKAPTELRPELKTKVMKLNKALYGTKQAARCWWLFFKSIMQEMSLQETEIEPSLYLYKHGSDCVIVWMHVDDGIILANSFTLLSKIQKHMDSKLMAKWNNNPDKIVGIRLQVRNDEITMDQHLLATQIINRYTRKYIVKSTPLPLLQTDLKEGDQISIKEYQHFIGSLMYLATGSRPDLTFSINFLARYNHSPTDECWKLLDHVIGYLKNTIHESLRLKPTNEQTLELWTDSNWGGSYERSTSVGIIKYAGCPVQWISKRQKIVAMSTCAAEYVAMGDTGQHLAHLINVLRTFNVEPHSSIHCDNQAAILITSDNTSRKRTKYLTRAFFFINDLVRQENIKLDWVSTKDQIGDIFTKSLSPNQHRKFLTGLNLCSWEGVLVKRQDHKLT</sequence>
<dbReference type="GO" id="GO:0005634">
    <property type="term" value="C:nucleus"/>
    <property type="evidence" value="ECO:0007669"/>
    <property type="project" value="UniProtKB-ARBA"/>
</dbReference>
<dbReference type="GO" id="GO:0004519">
    <property type="term" value="F:endonuclease activity"/>
    <property type="evidence" value="ECO:0007669"/>
    <property type="project" value="UniProtKB-KW"/>
</dbReference>
<keyword evidence="18" id="KW-0808">Transferase</keyword>
<dbReference type="GO" id="GO:0003964">
    <property type="term" value="F:RNA-directed DNA polymerase activity"/>
    <property type="evidence" value="ECO:0007669"/>
    <property type="project" value="UniProtKB-KW"/>
</dbReference>
<evidence type="ECO:0000256" key="18">
    <source>
        <dbReference type="ARBA" id="ARBA00022932"/>
    </source>
</evidence>
<keyword evidence="19" id="KW-0917">Virion maturation</keyword>
<name>A0A9Q3FDE0_9BASI</name>
<dbReference type="GO" id="GO:0015074">
    <property type="term" value="P:DNA integration"/>
    <property type="evidence" value="ECO:0007669"/>
    <property type="project" value="UniProtKB-KW"/>
</dbReference>
<protein>
    <recommendedName>
        <fullName evidence="24">Integrase catalytic domain-containing protein</fullName>
    </recommendedName>
</protein>
<dbReference type="Pfam" id="PF22936">
    <property type="entry name" value="Pol_BBD"/>
    <property type="match status" value="1"/>
</dbReference>
<keyword evidence="14" id="KW-0460">Magnesium</keyword>
<evidence type="ECO:0000256" key="1">
    <source>
        <dbReference type="ARBA" id="ARBA00002180"/>
    </source>
</evidence>
<evidence type="ECO:0000256" key="9">
    <source>
        <dbReference type="ARBA" id="ARBA00022741"/>
    </source>
</evidence>
<dbReference type="InterPro" id="IPR057670">
    <property type="entry name" value="SH3_retrovirus"/>
</dbReference>
<evidence type="ECO:0000256" key="6">
    <source>
        <dbReference type="ARBA" id="ARBA00022695"/>
    </source>
</evidence>
<dbReference type="CDD" id="cd09272">
    <property type="entry name" value="RNase_HI_RT_Ty1"/>
    <property type="match status" value="1"/>
</dbReference>
<dbReference type="Pfam" id="PF07727">
    <property type="entry name" value="RVT_2"/>
    <property type="match status" value="1"/>
</dbReference>
<dbReference type="InterPro" id="IPR012337">
    <property type="entry name" value="RNaseH-like_sf"/>
</dbReference>
<evidence type="ECO:0000259" key="24">
    <source>
        <dbReference type="PROSITE" id="PS50994"/>
    </source>
</evidence>
<evidence type="ECO:0000256" key="22">
    <source>
        <dbReference type="ARBA" id="ARBA00048173"/>
    </source>
</evidence>
<dbReference type="EMBL" id="AVOT02042624">
    <property type="protein sequence ID" value="MBW0538038.1"/>
    <property type="molecule type" value="Genomic_DNA"/>
</dbReference>
<keyword evidence="2" id="KW-0815">Transposition</keyword>
<evidence type="ECO:0000256" key="8">
    <source>
        <dbReference type="ARBA" id="ARBA00022723"/>
    </source>
</evidence>
<evidence type="ECO:0000256" key="21">
    <source>
        <dbReference type="ARBA" id="ARBA00023268"/>
    </source>
</evidence>
<evidence type="ECO:0000256" key="20">
    <source>
        <dbReference type="ARBA" id="ARBA00023172"/>
    </source>
</evidence>
<keyword evidence="16" id="KW-0229">DNA integration</keyword>
<evidence type="ECO:0000256" key="5">
    <source>
        <dbReference type="ARBA" id="ARBA00022670"/>
    </source>
</evidence>
<keyword evidence="15" id="KW-0694">RNA-binding</keyword>
<evidence type="ECO:0000256" key="23">
    <source>
        <dbReference type="ARBA" id="ARBA00049244"/>
    </source>
</evidence>
<gene>
    <name evidence="25" type="ORF">O181_077753</name>
</gene>
<keyword evidence="7" id="KW-0540">Nuclease</keyword>
<dbReference type="InterPro" id="IPR054722">
    <property type="entry name" value="PolX-like_BBD"/>
</dbReference>
<keyword evidence="21" id="KW-0511">Multifunctional enzyme</keyword>
<dbReference type="AlphaFoldDB" id="A0A9Q3FDE0"/>
<organism evidence="25 26">
    <name type="scientific">Austropuccinia psidii MF-1</name>
    <dbReference type="NCBI Taxonomy" id="1389203"/>
    <lineage>
        <taxon>Eukaryota</taxon>
        <taxon>Fungi</taxon>
        <taxon>Dikarya</taxon>
        <taxon>Basidiomycota</taxon>
        <taxon>Pucciniomycotina</taxon>
        <taxon>Pucciniomycetes</taxon>
        <taxon>Pucciniales</taxon>
        <taxon>Sphaerophragmiaceae</taxon>
        <taxon>Austropuccinia</taxon>
    </lineage>
</organism>
<dbReference type="GO" id="GO:0006397">
    <property type="term" value="P:mRNA processing"/>
    <property type="evidence" value="ECO:0007669"/>
    <property type="project" value="UniProtKB-KW"/>
</dbReference>
<evidence type="ECO:0000313" key="26">
    <source>
        <dbReference type="Proteomes" id="UP000765509"/>
    </source>
</evidence>
<dbReference type="InterPro" id="IPR001584">
    <property type="entry name" value="Integrase_cat-core"/>
</dbReference>
<keyword evidence="3" id="KW-1188">Viral release from host cell</keyword>
<evidence type="ECO:0000256" key="19">
    <source>
        <dbReference type="ARBA" id="ARBA00023113"/>
    </source>
</evidence>
<comment type="function">
    <text evidence="1">The aspartyl protease (PR) mediates the proteolytic cleavages of the Gag and Gag-Pol polyproteins after assembly of the VLP.</text>
</comment>
<keyword evidence="9" id="KW-0547">Nucleotide-binding</keyword>
<accession>A0A9Q3FDE0</accession>
<keyword evidence="6" id="KW-0548">Nucleotidyltransferase</keyword>
<keyword evidence="18" id="KW-0239">DNA-directed DNA polymerase</keyword>
<dbReference type="GO" id="GO:0006310">
    <property type="term" value="P:DNA recombination"/>
    <property type="evidence" value="ECO:0007669"/>
    <property type="project" value="UniProtKB-KW"/>
</dbReference>
<dbReference type="InterPro" id="IPR039537">
    <property type="entry name" value="Retrotran_Ty1/copia-like"/>
</dbReference>
<dbReference type="SUPFAM" id="SSF57756">
    <property type="entry name" value="Retrovirus zinc finger-like domains"/>
    <property type="match status" value="1"/>
</dbReference>
<keyword evidence="12" id="KW-0378">Hydrolase</keyword>
<comment type="catalytic activity">
    <reaction evidence="23">
        <text>DNA(n) + a 2'-deoxyribonucleoside 5'-triphosphate = DNA(n+1) + diphosphate</text>
        <dbReference type="Rhea" id="RHEA:22508"/>
        <dbReference type="Rhea" id="RHEA-COMP:17339"/>
        <dbReference type="Rhea" id="RHEA-COMP:17340"/>
        <dbReference type="ChEBI" id="CHEBI:33019"/>
        <dbReference type="ChEBI" id="CHEBI:61560"/>
        <dbReference type="ChEBI" id="CHEBI:173112"/>
        <dbReference type="EC" id="2.7.7.7"/>
    </reaction>
</comment>
<keyword evidence="13" id="KW-0067">ATP-binding</keyword>
<proteinExistence type="predicted"/>
<evidence type="ECO:0000256" key="14">
    <source>
        <dbReference type="ARBA" id="ARBA00022842"/>
    </source>
</evidence>
<keyword evidence="17" id="KW-0695">RNA-directed DNA polymerase</keyword>
<evidence type="ECO:0000256" key="17">
    <source>
        <dbReference type="ARBA" id="ARBA00022918"/>
    </source>
</evidence>
<keyword evidence="26" id="KW-1185">Reference proteome</keyword>
<comment type="caution">
    <text evidence="25">The sequence shown here is derived from an EMBL/GenBank/DDBJ whole genome shotgun (WGS) entry which is preliminary data.</text>
</comment>
<evidence type="ECO:0000256" key="7">
    <source>
        <dbReference type="ARBA" id="ARBA00022722"/>
    </source>
</evidence>
<evidence type="ECO:0000256" key="13">
    <source>
        <dbReference type="ARBA" id="ARBA00022840"/>
    </source>
</evidence>
<dbReference type="GO" id="GO:0005524">
    <property type="term" value="F:ATP binding"/>
    <property type="evidence" value="ECO:0007669"/>
    <property type="project" value="UniProtKB-KW"/>
</dbReference>
<evidence type="ECO:0000256" key="3">
    <source>
        <dbReference type="ARBA" id="ARBA00022612"/>
    </source>
</evidence>
<dbReference type="GO" id="GO:0003887">
    <property type="term" value="F:DNA-directed DNA polymerase activity"/>
    <property type="evidence" value="ECO:0007669"/>
    <property type="project" value="UniProtKB-KW"/>
</dbReference>
<evidence type="ECO:0000256" key="15">
    <source>
        <dbReference type="ARBA" id="ARBA00022884"/>
    </source>
</evidence>
<keyword evidence="20" id="KW-0233">DNA recombination</keyword>
<reference evidence="25" key="1">
    <citation type="submission" date="2021-03" db="EMBL/GenBank/DDBJ databases">
        <title>Draft genome sequence of rust myrtle Austropuccinia psidii MF-1, a brazilian biotype.</title>
        <authorList>
            <person name="Quecine M.C."/>
            <person name="Pachon D.M.R."/>
            <person name="Bonatelli M.L."/>
            <person name="Correr F.H."/>
            <person name="Franceschini L.M."/>
            <person name="Leite T.F."/>
            <person name="Margarido G.R.A."/>
            <person name="Almeida C.A."/>
            <person name="Ferrarezi J.A."/>
            <person name="Labate C.A."/>
        </authorList>
    </citation>
    <scope>NUCLEOTIDE SEQUENCE</scope>
    <source>
        <strain evidence="25">MF-1</strain>
    </source>
</reference>
<evidence type="ECO:0000256" key="16">
    <source>
        <dbReference type="ARBA" id="ARBA00022908"/>
    </source>
</evidence>
<keyword evidence="8" id="KW-0479">Metal-binding</keyword>
<dbReference type="Gene3D" id="3.30.420.10">
    <property type="entry name" value="Ribonuclease H-like superfamily/Ribonuclease H"/>
    <property type="match status" value="1"/>
</dbReference>
<dbReference type="InterPro" id="IPR043502">
    <property type="entry name" value="DNA/RNA_pol_sf"/>
</dbReference>